<evidence type="ECO:0000313" key="3">
    <source>
        <dbReference type="Proteomes" id="UP000693970"/>
    </source>
</evidence>
<proteinExistence type="predicted"/>
<dbReference type="OrthoDB" id="332863at2759"/>
<feature type="region of interest" description="Disordered" evidence="1">
    <location>
        <begin position="242"/>
        <end position="268"/>
    </location>
</feature>
<evidence type="ECO:0000313" key="2">
    <source>
        <dbReference type="EMBL" id="KAG7337478.1"/>
    </source>
</evidence>
<sequence length="449" mass="49457">MRKWTNECPQSIFVKRQNTFRLTQTKINENQPLYHDPSYGCLALDACAGCSFGQWWFLSPTSVLFLPVVESFSVSSSTSIIDTPPKQLDVENKNVPIFTVHIATNQQLATQTTDDKDKIILTYLEINGWLLTMNNGMTVLIDPILEGPLDFGIPDIFTGTKRILPTTGLTELLPLQHIDCLLLTQGLDDHAHVQTLTKLRNCDEFSNDTPIVAPLSAKSALEASGWYGTTNNIRFIEHGQETQIVPQQQQQQQQQGAARTSRHHTTPLSIRATIGALVGPPWQKRENGYLLTCASSSSSSSSSDNTDTTPTTTTIAKNNNSNKRKNPTVSLYIEPHVEFDPNELSRYAPVDVVITPTTGQTLPGFELVHGPKDSVHLIDTLQPRFVVPMPNADIDTSGWAAPLVRTVGSPTDFERGVANNGSRKRRGSDRSTTPTIVSVEAGRDVVIEL</sequence>
<reference evidence="2" key="2">
    <citation type="submission" date="2021-04" db="EMBL/GenBank/DDBJ databases">
        <authorList>
            <person name="Podell S."/>
        </authorList>
    </citation>
    <scope>NUCLEOTIDE SEQUENCE</scope>
    <source>
        <strain evidence="2">Hildebrandi</strain>
    </source>
</reference>
<organism evidence="2 3">
    <name type="scientific">Nitzschia inconspicua</name>
    <dbReference type="NCBI Taxonomy" id="303405"/>
    <lineage>
        <taxon>Eukaryota</taxon>
        <taxon>Sar</taxon>
        <taxon>Stramenopiles</taxon>
        <taxon>Ochrophyta</taxon>
        <taxon>Bacillariophyta</taxon>
        <taxon>Bacillariophyceae</taxon>
        <taxon>Bacillariophycidae</taxon>
        <taxon>Bacillariales</taxon>
        <taxon>Bacillariaceae</taxon>
        <taxon>Nitzschia</taxon>
    </lineage>
</organism>
<name>A0A9K3K5N0_9STRA</name>
<accession>A0A9K3K5N0</accession>
<dbReference type="Proteomes" id="UP000693970">
    <property type="component" value="Unassembled WGS sequence"/>
</dbReference>
<reference evidence="2" key="1">
    <citation type="journal article" date="2021" name="Sci. Rep.">
        <title>Diploid genomic architecture of Nitzschia inconspicua, an elite biomass production diatom.</title>
        <authorList>
            <person name="Oliver A."/>
            <person name="Podell S."/>
            <person name="Pinowska A."/>
            <person name="Traller J.C."/>
            <person name="Smith S.R."/>
            <person name="McClure R."/>
            <person name="Beliaev A."/>
            <person name="Bohutskyi P."/>
            <person name="Hill E.A."/>
            <person name="Rabines A."/>
            <person name="Zheng H."/>
            <person name="Allen L.Z."/>
            <person name="Kuo A."/>
            <person name="Grigoriev I.V."/>
            <person name="Allen A.E."/>
            <person name="Hazlebeck D."/>
            <person name="Allen E.E."/>
        </authorList>
    </citation>
    <scope>NUCLEOTIDE SEQUENCE</scope>
    <source>
        <strain evidence="2">Hildebrandi</strain>
    </source>
</reference>
<dbReference type="AlphaFoldDB" id="A0A9K3K5N0"/>
<protein>
    <submittedName>
        <fullName evidence="2">Beta-lactamase-like protein</fullName>
    </submittedName>
</protein>
<dbReference type="PANTHER" id="PTHR36142">
    <property type="entry name" value="METALLO-HYDROLASE/OXIDOREDUCTASE SUPERFAMILY PROTEIN"/>
    <property type="match status" value="1"/>
</dbReference>
<feature type="region of interest" description="Disordered" evidence="1">
    <location>
        <begin position="412"/>
        <end position="433"/>
    </location>
</feature>
<feature type="compositionally biased region" description="Low complexity" evidence="1">
    <location>
        <begin position="295"/>
        <end position="314"/>
    </location>
</feature>
<feature type="region of interest" description="Disordered" evidence="1">
    <location>
        <begin position="293"/>
        <end position="327"/>
    </location>
</feature>
<comment type="caution">
    <text evidence="2">The sequence shown here is derived from an EMBL/GenBank/DDBJ whole genome shotgun (WGS) entry which is preliminary data.</text>
</comment>
<dbReference type="EMBL" id="JAGRRH010000082">
    <property type="protein sequence ID" value="KAG7337478.1"/>
    <property type="molecule type" value="Genomic_DNA"/>
</dbReference>
<evidence type="ECO:0000256" key="1">
    <source>
        <dbReference type="SAM" id="MobiDB-lite"/>
    </source>
</evidence>
<keyword evidence="3" id="KW-1185">Reference proteome</keyword>
<gene>
    <name evidence="2" type="ORF">IV203_017589</name>
</gene>
<dbReference type="Pfam" id="PF13483">
    <property type="entry name" value="Lactamase_B_3"/>
    <property type="match status" value="1"/>
</dbReference>
<dbReference type="PANTHER" id="PTHR36142:SF2">
    <property type="entry name" value="METALLO-HYDROLASE_OXIDOREDUCTASE SUPERFAMILY PROTEIN"/>
    <property type="match status" value="1"/>
</dbReference>